<name>A0A1Y6BMA1_9BACT</name>
<dbReference type="InterPro" id="IPR013517">
    <property type="entry name" value="FG-GAP"/>
</dbReference>
<sequence length="410" mass="45528">MKNYKTLVIVFLIFLFSGAFCKRTQESSVSNSPQSLFNDASQLLPEEARYRMCMDAQSIDLDQDGDMDLILAIEFGENILLINDGSGTFAIDQSFPKSKRDSEDIAAADFNLDEAIDIIIVTEDDQINESYLSNSVGKFDRREDNISDHGITNGVAFSDFDNKLGPDLVFANKGENFLLLNDGKANFKKVFLNDNTDTSQDVELGDLDGDGDLDIVIANEGKNQMLINQGQLKFQDESETRLAGGFPLTETRDIDLFDIDGDGDLDIFTGNVRLFHKYDAQNRIYINDGNGFFTEETGNRLPTDSLNTFDGDFFDFDRDGDSDLVTANGNLWANAGRTYTFLANDGNGKFTVLEDESVPRVQGVDGFDVEFADFNNDGLGDLYFCSRGRKDGGNTDYLFIGRPSSQFPGK</sequence>
<dbReference type="Proteomes" id="UP000192907">
    <property type="component" value="Unassembled WGS sequence"/>
</dbReference>
<accession>A0A1Y6BMA1</accession>
<keyword evidence="1" id="KW-0732">Signal</keyword>
<dbReference type="RefSeq" id="WP_132317773.1">
    <property type="nucleotide sequence ID" value="NZ_FWZT01000006.1"/>
</dbReference>
<dbReference type="EMBL" id="FWZT01000006">
    <property type="protein sequence ID" value="SMF18602.1"/>
    <property type="molecule type" value="Genomic_DNA"/>
</dbReference>
<evidence type="ECO:0000313" key="3">
    <source>
        <dbReference type="Proteomes" id="UP000192907"/>
    </source>
</evidence>
<dbReference type="STRING" id="1513793.SAMN06296036_106190"/>
<keyword evidence="3" id="KW-1185">Reference proteome</keyword>
<dbReference type="OrthoDB" id="1488578at2"/>
<dbReference type="SUPFAM" id="SSF69318">
    <property type="entry name" value="Integrin alpha N-terminal domain"/>
    <property type="match status" value="2"/>
</dbReference>
<dbReference type="AlphaFoldDB" id="A0A1Y6BMA1"/>
<dbReference type="PANTHER" id="PTHR46580:SF4">
    <property type="entry name" value="ATP_GTP-BINDING PROTEIN"/>
    <property type="match status" value="1"/>
</dbReference>
<reference evidence="3" key="1">
    <citation type="submission" date="2017-04" db="EMBL/GenBank/DDBJ databases">
        <authorList>
            <person name="Varghese N."/>
            <person name="Submissions S."/>
        </authorList>
    </citation>
    <scope>NUCLEOTIDE SEQUENCE [LARGE SCALE GENOMIC DNA]</scope>
    <source>
        <strain evidence="3">RKEM611</strain>
    </source>
</reference>
<dbReference type="InterPro" id="IPR028994">
    <property type="entry name" value="Integrin_alpha_N"/>
</dbReference>
<gene>
    <name evidence="2" type="ORF">SAMN06296036_106190</name>
</gene>
<organism evidence="2 3">
    <name type="scientific">Pseudobacteriovorax antillogorgiicola</name>
    <dbReference type="NCBI Taxonomy" id="1513793"/>
    <lineage>
        <taxon>Bacteria</taxon>
        <taxon>Pseudomonadati</taxon>
        <taxon>Bdellovibrionota</taxon>
        <taxon>Oligoflexia</taxon>
        <taxon>Oligoflexales</taxon>
        <taxon>Pseudobacteriovoracaceae</taxon>
        <taxon>Pseudobacteriovorax</taxon>
    </lineage>
</organism>
<evidence type="ECO:0000313" key="2">
    <source>
        <dbReference type="EMBL" id="SMF18602.1"/>
    </source>
</evidence>
<dbReference type="Pfam" id="PF13517">
    <property type="entry name" value="FG-GAP_3"/>
    <property type="match status" value="3"/>
</dbReference>
<dbReference type="Gene3D" id="2.130.10.130">
    <property type="entry name" value="Integrin alpha, N-terminal"/>
    <property type="match status" value="2"/>
</dbReference>
<proteinExistence type="predicted"/>
<evidence type="ECO:0000256" key="1">
    <source>
        <dbReference type="ARBA" id="ARBA00022729"/>
    </source>
</evidence>
<protein>
    <submittedName>
        <fullName evidence="2">Repeat domain-containing protein</fullName>
    </submittedName>
</protein>
<dbReference type="PANTHER" id="PTHR46580">
    <property type="entry name" value="SENSOR KINASE-RELATED"/>
    <property type="match status" value="1"/>
</dbReference>